<proteinExistence type="predicted"/>
<comment type="pathway">
    <text evidence="5">Amino-acid biosynthesis.</text>
</comment>
<evidence type="ECO:0000256" key="4">
    <source>
        <dbReference type="ARBA" id="ARBA00023141"/>
    </source>
</evidence>
<dbReference type="GO" id="GO:0004665">
    <property type="term" value="F:prephenate dehydrogenase (NADP+) activity"/>
    <property type="evidence" value="ECO:0007669"/>
    <property type="project" value="InterPro"/>
</dbReference>
<keyword evidence="1" id="KW-0028">Amino-acid biosynthesis</keyword>
<keyword evidence="4" id="KW-0057">Aromatic amino acid biosynthesis</keyword>
<dbReference type="GO" id="GO:0006571">
    <property type="term" value="P:tyrosine biosynthetic process"/>
    <property type="evidence" value="ECO:0007669"/>
    <property type="project" value="InterPro"/>
</dbReference>
<dbReference type="InterPro" id="IPR008927">
    <property type="entry name" value="6-PGluconate_DH-like_C_sf"/>
</dbReference>
<dbReference type="Gene3D" id="1.10.3660.10">
    <property type="entry name" value="6-phosphogluconate dehydrogenase C-terminal like domain"/>
    <property type="match status" value="1"/>
</dbReference>
<feature type="domain" description="Prephenate/arogenate dehydrogenase" evidence="6">
    <location>
        <begin position="6"/>
        <end position="295"/>
    </location>
</feature>
<dbReference type="InterPro" id="IPR036291">
    <property type="entry name" value="NAD(P)-bd_dom_sf"/>
</dbReference>
<evidence type="ECO:0000256" key="3">
    <source>
        <dbReference type="ARBA" id="ARBA00023027"/>
    </source>
</evidence>
<dbReference type="PANTHER" id="PTHR21363">
    <property type="entry name" value="PREPHENATE DEHYDROGENASE"/>
    <property type="match status" value="1"/>
</dbReference>
<dbReference type="SUPFAM" id="SSF48179">
    <property type="entry name" value="6-phosphogluconate dehydrogenase C-terminal domain-like"/>
    <property type="match status" value="1"/>
</dbReference>
<dbReference type="PROSITE" id="PS51176">
    <property type="entry name" value="PDH_ADH"/>
    <property type="match status" value="1"/>
</dbReference>
<dbReference type="Pfam" id="PF02153">
    <property type="entry name" value="PDH_N"/>
    <property type="match status" value="1"/>
</dbReference>
<dbReference type="PANTHER" id="PTHR21363:SF0">
    <property type="entry name" value="PREPHENATE DEHYDROGENASE [NADP(+)]"/>
    <property type="match status" value="1"/>
</dbReference>
<dbReference type="InterPro" id="IPR046825">
    <property type="entry name" value="PDH_C"/>
</dbReference>
<dbReference type="Pfam" id="PF20463">
    <property type="entry name" value="PDH_C"/>
    <property type="match status" value="1"/>
</dbReference>
<dbReference type="GO" id="GO:0070403">
    <property type="term" value="F:NAD+ binding"/>
    <property type="evidence" value="ECO:0007669"/>
    <property type="project" value="InterPro"/>
</dbReference>
<dbReference type="InterPro" id="IPR003099">
    <property type="entry name" value="Prephen_DH"/>
</dbReference>
<dbReference type="FunFam" id="1.10.3660.10:FF:000003">
    <property type="entry name" value="Prephenate dehydrogenase"/>
    <property type="match status" value="1"/>
</dbReference>
<protein>
    <recommendedName>
        <fullName evidence="6">Prephenate/arogenate dehydrogenase domain-containing protein</fullName>
    </recommendedName>
</protein>
<keyword evidence="3" id="KW-0520">NAD</keyword>
<keyword evidence="2" id="KW-0560">Oxidoreductase</keyword>
<evidence type="ECO:0000259" key="6">
    <source>
        <dbReference type="PROSITE" id="PS51176"/>
    </source>
</evidence>
<evidence type="ECO:0000256" key="2">
    <source>
        <dbReference type="ARBA" id="ARBA00023002"/>
    </source>
</evidence>
<dbReference type="InterPro" id="IPR046826">
    <property type="entry name" value="PDH_N"/>
</dbReference>
<organism evidence="7">
    <name type="scientific">marine metagenome</name>
    <dbReference type="NCBI Taxonomy" id="408172"/>
    <lineage>
        <taxon>unclassified sequences</taxon>
        <taxon>metagenomes</taxon>
        <taxon>ecological metagenomes</taxon>
    </lineage>
</organism>
<accession>A0A381QC71</accession>
<dbReference type="EMBL" id="UINC01001278">
    <property type="protein sequence ID" value="SUZ76444.1"/>
    <property type="molecule type" value="Genomic_DNA"/>
</dbReference>
<evidence type="ECO:0000256" key="1">
    <source>
        <dbReference type="ARBA" id="ARBA00022605"/>
    </source>
</evidence>
<name>A0A381QC71_9ZZZZ</name>
<dbReference type="InterPro" id="IPR050812">
    <property type="entry name" value="Preph/Arog_dehydrog"/>
</dbReference>
<dbReference type="SUPFAM" id="SSF51735">
    <property type="entry name" value="NAD(P)-binding Rossmann-fold domains"/>
    <property type="match status" value="1"/>
</dbReference>
<gene>
    <name evidence="7" type="ORF">METZ01_LOCUS29298</name>
</gene>
<evidence type="ECO:0000313" key="7">
    <source>
        <dbReference type="EMBL" id="SUZ76444.1"/>
    </source>
</evidence>
<reference evidence="7" key="1">
    <citation type="submission" date="2018-05" db="EMBL/GenBank/DDBJ databases">
        <authorList>
            <person name="Lanie J.A."/>
            <person name="Ng W.-L."/>
            <person name="Kazmierczak K.M."/>
            <person name="Andrzejewski T.M."/>
            <person name="Davidsen T.M."/>
            <person name="Wayne K.J."/>
            <person name="Tettelin H."/>
            <person name="Glass J.I."/>
            <person name="Rusch D."/>
            <person name="Podicherti R."/>
            <person name="Tsui H.-C.T."/>
            <person name="Winkler M.E."/>
        </authorList>
    </citation>
    <scope>NUCLEOTIDE SEQUENCE</scope>
</reference>
<dbReference type="FunFam" id="3.40.50.720:FF:000208">
    <property type="entry name" value="Prephenate dehydrogenase"/>
    <property type="match status" value="1"/>
</dbReference>
<dbReference type="AlphaFoldDB" id="A0A381QC71"/>
<dbReference type="Gene3D" id="3.40.50.720">
    <property type="entry name" value="NAD(P)-binding Rossmann-like Domain"/>
    <property type="match status" value="1"/>
</dbReference>
<dbReference type="GO" id="GO:0008977">
    <property type="term" value="F:prephenate dehydrogenase (NAD+) activity"/>
    <property type="evidence" value="ECO:0007669"/>
    <property type="project" value="InterPro"/>
</dbReference>
<dbReference type="NCBIfam" id="NF005694">
    <property type="entry name" value="PRK07502.1"/>
    <property type="match status" value="1"/>
</dbReference>
<sequence>MKQLFKKITIIGLGLIGGSIGLALKRAGSTAQLIGVARSQKTLDVALERNLVERVEIDIVKSVEDADLVILATPLSSFKKIILEVSHNLKPGCIVTDTGSSKLKVIEELSNVIPMGVSFIPGHPIAGTELSGPEAGFAELFDDRWCVLTPTEDTNKDALNSIRLLWEEMGSKVEIMNPEHHDRVLAITSHIPHLIAYNIVGTANDLANVTNKEVVKYSAGGFRDFTRIAASDPKMWRDIFLYNDEAVLEMLSFFSKDLMKLKKAIEEKDSDLLQTFFENTREVRKNIIDAGQEVSDIDFGRLKK</sequence>
<evidence type="ECO:0000256" key="5">
    <source>
        <dbReference type="ARBA" id="ARBA00029440"/>
    </source>
</evidence>